<feature type="domain" description="Metallo-beta-lactamase" evidence="1">
    <location>
        <begin position="21"/>
        <end position="230"/>
    </location>
</feature>
<dbReference type="PANTHER" id="PTHR42951">
    <property type="entry name" value="METALLO-BETA-LACTAMASE DOMAIN-CONTAINING"/>
    <property type="match status" value="1"/>
</dbReference>
<dbReference type="SUPFAM" id="SSF56281">
    <property type="entry name" value="Metallo-hydrolase/oxidoreductase"/>
    <property type="match status" value="1"/>
</dbReference>
<reference evidence="3 4" key="1">
    <citation type="submission" date="2017-07" db="EMBL/GenBank/DDBJ databases">
        <title>Draft sequence of Rhodococcus enclensis 23b-28.</title>
        <authorList>
            <person name="Besaury L."/>
            <person name="Sancelme M."/>
            <person name="Amato P."/>
            <person name="Lallement A."/>
            <person name="Delort A.-M."/>
        </authorList>
    </citation>
    <scope>NUCLEOTIDE SEQUENCE [LARGE SCALE GENOMIC DNA]</scope>
    <source>
        <strain evidence="3 4">23b-28</strain>
    </source>
</reference>
<protein>
    <submittedName>
        <fullName evidence="3">MBL fold metallo-hydrolase</fullName>
    </submittedName>
</protein>
<dbReference type="GO" id="GO:0016787">
    <property type="term" value="F:hydrolase activity"/>
    <property type="evidence" value="ECO:0007669"/>
    <property type="project" value="UniProtKB-KW"/>
</dbReference>
<proteinExistence type="predicted"/>
<evidence type="ECO:0000259" key="1">
    <source>
        <dbReference type="SMART" id="SM00849"/>
    </source>
</evidence>
<organism evidence="3 4">
    <name type="scientific">Rhodococcus qingshengii</name>
    <dbReference type="NCBI Taxonomy" id="334542"/>
    <lineage>
        <taxon>Bacteria</taxon>
        <taxon>Bacillati</taxon>
        <taxon>Actinomycetota</taxon>
        <taxon>Actinomycetes</taxon>
        <taxon>Mycobacteriales</taxon>
        <taxon>Nocardiaceae</taxon>
        <taxon>Rhodococcus</taxon>
        <taxon>Rhodococcus erythropolis group</taxon>
    </lineage>
</organism>
<sequence>MTTAALSITQIENTHLVRCGHANWVLVEEGSDLTLIDGGYPANGTDVERSIEQIGHQLGDVRAILVTHAHIDHIGGIADIVTRLEVPVLMDPLEVPHAKREYLQQLSPAGVPLLLWRRGAPKWLRDVIGVGALKGAELPRAQSFASGGALDVPGRIVPIPTHGHTDGHSAYLVPDAGVIASGDALVTGHATSSVAGPQFLVCPFNHDREATDQALDNIAAAPAGVLFPGHGPVYEGSMTAAVEQARAGRTRMRP</sequence>
<dbReference type="PANTHER" id="PTHR42951:SF14">
    <property type="entry name" value="METALLO-BETA-LACTAMASE SUPERFAMILY PROTEIN"/>
    <property type="match status" value="1"/>
</dbReference>
<dbReference type="EMBL" id="JARDXE010000022">
    <property type="protein sequence ID" value="MDE8648813.1"/>
    <property type="molecule type" value="Genomic_DNA"/>
</dbReference>
<dbReference type="InterPro" id="IPR036866">
    <property type="entry name" value="RibonucZ/Hydroxyglut_hydro"/>
</dbReference>
<evidence type="ECO:0000313" key="3">
    <source>
        <dbReference type="EMBL" id="PCK26100.1"/>
    </source>
</evidence>
<reference evidence="2" key="2">
    <citation type="submission" date="2023-02" db="EMBL/GenBank/DDBJ databases">
        <title>A novel hydrolase synthesized by Rhodococcus erythropolis HQ is responsible for the detoxification of Zearalenone.</title>
        <authorList>
            <person name="Hu J."/>
            <person name="Xu J."/>
        </authorList>
    </citation>
    <scope>NUCLEOTIDE SEQUENCE</scope>
    <source>
        <strain evidence="2">HQ</strain>
    </source>
</reference>
<dbReference type="Proteomes" id="UP000230886">
    <property type="component" value="Unassembled WGS sequence"/>
</dbReference>
<evidence type="ECO:0000313" key="4">
    <source>
        <dbReference type="Proteomes" id="UP000230886"/>
    </source>
</evidence>
<dbReference type="AlphaFoldDB" id="A0A2A5J933"/>
<dbReference type="EMBL" id="NOVD01000011">
    <property type="protein sequence ID" value="PCK26100.1"/>
    <property type="molecule type" value="Genomic_DNA"/>
</dbReference>
<dbReference type="SMART" id="SM00849">
    <property type="entry name" value="Lactamase_B"/>
    <property type="match status" value="1"/>
</dbReference>
<dbReference type="RefSeq" id="WP_003940355.1">
    <property type="nucleotide sequence ID" value="NZ_AP023172.1"/>
</dbReference>
<accession>A0A4S5ELE2</accession>
<dbReference type="CDD" id="cd07721">
    <property type="entry name" value="yflN-like_MBL-fold"/>
    <property type="match status" value="1"/>
</dbReference>
<dbReference type="Proteomes" id="UP001217325">
    <property type="component" value="Unassembled WGS sequence"/>
</dbReference>
<dbReference type="InterPro" id="IPR050855">
    <property type="entry name" value="NDM-1-like"/>
</dbReference>
<keyword evidence="3" id="KW-0378">Hydrolase</keyword>
<name>A0A2A5J933_RHOSG</name>
<evidence type="ECO:0000313" key="2">
    <source>
        <dbReference type="EMBL" id="MDE8648813.1"/>
    </source>
</evidence>
<accession>A0A2A5J933</accession>
<gene>
    <name evidence="3" type="ORF">CHR55_17725</name>
    <name evidence="2" type="ORF">PXH69_27950</name>
</gene>
<dbReference type="Pfam" id="PF00753">
    <property type="entry name" value="Lactamase_B"/>
    <property type="match status" value="1"/>
</dbReference>
<dbReference type="Gene3D" id="3.60.15.10">
    <property type="entry name" value="Ribonuclease Z/Hydroxyacylglutathione hydrolase-like"/>
    <property type="match status" value="1"/>
</dbReference>
<dbReference type="GeneID" id="64142692"/>
<dbReference type="InterPro" id="IPR001279">
    <property type="entry name" value="Metallo-B-lactamas"/>
</dbReference>
<comment type="caution">
    <text evidence="3">The sequence shown here is derived from an EMBL/GenBank/DDBJ whole genome shotgun (WGS) entry which is preliminary data.</text>
</comment>